<evidence type="ECO:0000256" key="4">
    <source>
        <dbReference type="ARBA" id="ARBA00022679"/>
    </source>
</evidence>
<comment type="similarity">
    <text evidence="1">Belongs to the N(4)/N(6)-methyltransferase family.</text>
</comment>
<dbReference type="EC" id="2.1.1.72" evidence="2"/>
<dbReference type="GO" id="GO:0009007">
    <property type="term" value="F:site-specific DNA-methyltransferase (adenine-specific) activity"/>
    <property type="evidence" value="ECO:0007669"/>
    <property type="project" value="UniProtKB-EC"/>
</dbReference>
<keyword evidence="11" id="KW-1185">Reference proteome</keyword>
<proteinExistence type="inferred from homology"/>
<dbReference type="PANTHER" id="PTHR42933:SF3">
    <property type="entry name" value="TYPE I RESTRICTION ENZYME MJAVIII METHYLASE SUBUNIT"/>
    <property type="match status" value="1"/>
</dbReference>
<name>A0A848GHP2_9RHOO</name>
<dbReference type="PRINTS" id="PR00507">
    <property type="entry name" value="N12N6MTFRASE"/>
</dbReference>
<dbReference type="Pfam" id="PF02384">
    <property type="entry name" value="N6_Mtase"/>
    <property type="match status" value="1"/>
</dbReference>
<evidence type="ECO:0000313" key="10">
    <source>
        <dbReference type="EMBL" id="NML29021.1"/>
    </source>
</evidence>
<dbReference type="AlphaFoldDB" id="A0A848GHP2"/>
<feature type="domain" description="DNA methylase adenine-specific" evidence="8">
    <location>
        <begin position="139"/>
        <end position="479"/>
    </location>
</feature>
<keyword evidence="3 10" id="KW-0489">Methyltransferase</keyword>
<dbReference type="GO" id="GO:0003677">
    <property type="term" value="F:DNA binding"/>
    <property type="evidence" value="ECO:0007669"/>
    <property type="project" value="InterPro"/>
</dbReference>
<dbReference type="InterPro" id="IPR029063">
    <property type="entry name" value="SAM-dependent_MTases_sf"/>
</dbReference>
<evidence type="ECO:0000256" key="3">
    <source>
        <dbReference type="ARBA" id="ARBA00022603"/>
    </source>
</evidence>
<evidence type="ECO:0000259" key="9">
    <source>
        <dbReference type="Pfam" id="PF12161"/>
    </source>
</evidence>
<dbReference type="RefSeq" id="WP_169148520.1">
    <property type="nucleotide sequence ID" value="NZ_JABBGA010000044.1"/>
</dbReference>
<gene>
    <name evidence="10" type="ORF">HHL15_25055</name>
</gene>
<evidence type="ECO:0000256" key="6">
    <source>
        <dbReference type="ARBA" id="ARBA00022747"/>
    </source>
</evidence>
<dbReference type="GO" id="GO:0008170">
    <property type="term" value="F:N-methyltransferase activity"/>
    <property type="evidence" value="ECO:0007669"/>
    <property type="project" value="InterPro"/>
</dbReference>
<dbReference type="PROSITE" id="PS00092">
    <property type="entry name" value="N6_MTASE"/>
    <property type="match status" value="1"/>
</dbReference>
<dbReference type="Pfam" id="PF12161">
    <property type="entry name" value="HsdM_N"/>
    <property type="match status" value="1"/>
</dbReference>
<dbReference type="GO" id="GO:0009307">
    <property type="term" value="P:DNA restriction-modification system"/>
    <property type="evidence" value="ECO:0007669"/>
    <property type="project" value="UniProtKB-KW"/>
</dbReference>
<evidence type="ECO:0000256" key="2">
    <source>
        <dbReference type="ARBA" id="ARBA00011900"/>
    </source>
</evidence>
<dbReference type="InterPro" id="IPR022749">
    <property type="entry name" value="D12N6_MeTrfase_N"/>
</dbReference>
<keyword evidence="5" id="KW-0949">S-adenosyl-L-methionine</keyword>
<keyword evidence="6" id="KW-0680">Restriction system</keyword>
<dbReference type="InterPro" id="IPR002052">
    <property type="entry name" value="DNA_methylase_N6_adenine_CS"/>
</dbReference>
<dbReference type="Gene3D" id="1.20.1260.30">
    <property type="match status" value="1"/>
</dbReference>
<dbReference type="Gene3D" id="3.40.50.150">
    <property type="entry name" value="Vaccinia Virus protein VP39"/>
    <property type="match status" value="1"/>
</dbReference>
<dbReference type="PANTHER" id="PTHR42933">
    <property type="entry name" value="SLR6095 PROTEIN"/>
    <property type="match status" value="1"/>
</dbReference>
<keyword evidence="4 10" id="KW-0808">Transferase</keyword>
<evidence type="ECO:0000313" key="11">
    <source>
        <dbReference type="Proteomes" id="UP000580043"/>
    </source>
</evidence>
<feature type="domain" description="N6 adenine-specific DNA methyltransferase N-terminal" evidence="9">
    <location>
        <begin position="6"/>
        <end position="131"/>
    </location>
</feature>
<dbReference type="SUPFAM" id="SSF53335">
    <property type="entry name" value="S-adenosyl-L-methionine-dependent methyltransferases"/>
    <property type="match status" value="1"/>
</dbReference>
<dbReference type="InterPro" id="IPR051537">
    <property type="entry name" value="DNA_Adenine_Mtase"/>
</dbReference>
<protein>
    <recommendedName>
        <fullName evidence="2">site-specific DNA-methyltransferase (adenine-specific)</fullName>
        <ecNumber evidence="2">2.1.1.72</ecNumber>
    </recommendedName>
</protein>
<evidence type="ECO:0000256" key="7">
    <source>
        <dbReference type="ARBA" id="ARBA00047942"/>
    </source>
</evidence>
<organism evidence="10 11">
    <name type="scientific">Zoogloea dura</name>
    <dbReference type="NCBI Taxonomy" id="2728840"/>
    <lineage>
        <taxon>Bacteria</taxon>
        <taxon>Pseudomonadati</taxon>
        <taxon>Pseudomonadota</taxon>
        <taxon>Betaproteobacteria</taxon>
        <taxon>Rhodocyclales</taxon>
        <taxon>Zoogloeaceae</taxon>
        <taxon>Zoogloea</taxon>
    </lineage>
</organism>
<reference evidence="10 11" key="1">
    <citation type="submission" date="2020-04" db="EMBL/GenBank/DDBJ databases">
        <title>Zoogloea sp. G-4-1-14 isolated from soil.</title>
        <authorList>
            <person name="Dahal R.H."/>
        </authorList>
    </citation>
    <scope>NUCLEOTIDE SEQUENCE [LARGE SCALE GENOMIC DNA]</scope>
    <source>
        <strain evidence="10 11">G-4-1-14</strain>
    </source>
</reference>
<evidence type="ECO:0000256" key="5">
    <source>
        <dbReference type="ARBA" id="ARBA00022691"/>
    </source>
</evidence>
<dbReference type="InterPro" id="IPR038333">
    <property type="entry name" value="T1MK-like_N_sf"/>
</dbReference>
<sequence length="511" mass="57993">MITGELKNRIDGLWTDFWTGGITNPLTVIEQITFLMYARMLDMAERRDERMSKVAGKSFKPRFTADEQTCRWETWRHYGAEKMLPHVRDRVFTHFRRLAAEAGDNPFAEFMKDAQLMIQKPTLLVKAVSMIGDLPLERGDTKGDLYEYLLSKLTTAGINGQFRTPRHIIRMMVELMAPQPTDRICDPACGTGGFLSVSYDYLLEKNSSSAGTHTEVIDGETVILYSGDLLVQNGHREHVDTDMFHAFDFDATMLRIATMNLVMHGVAKPDVHYQDTLSQKFEERYPHAAKSGFDLILANPPFKGSLDEQDVAPDILRTVKTKKTELLFVALILRMLKVGGRSATIVPDGVLFGSSKAHVQLRKHLVEDNQLEAVISLPSGVFKPYAGVSTAIIIFSKGGKTDEVFFYDVEEDGFSRDDKRQPIKNNDLPDVLAQWQQWCDRKTEITDRTQKAFSVPLADIVAQNYDLSINRYKQQVHVAEQHEDPRDILKRLMDLESEIQKELAELQGMLG</sequence>
<evidence type="ECO:0000256" key="1">
    <source>
        <dbReference type="ARBA" id="ARBA00006594"/>
    </source>
</evidence>
<dbReference type="InterPro" id="IPR003356">
    <property type="entry name" value="DNA_methylase_A-5"/>
</dbReference>
<comment type="caution">
    <text evidence="10">The sequence shown here is derived from an EMBL/GenBank/DDBJ whole genome shotgun (WGS) entry which is preliminary data.</text>
</comment>
<evidence type="ECO:0000259" key="8">
    <source>
        <dbReference type="Pfam" id="PF02384"/>
    </source>
</evidence>
<comment type="catalytic activity">
    <reaction evidence="7">
        <text>a 2'-deoxyadenosine in DNA + S-adenosyl-L-methionine = an N(6)-methyl-2'-deoxyadenosine in DNA + S-adenosyl-L-homocysteine + H(+)</text>
        <dbReference type="Rhea" id="RHEA:15197"/>
        <dbReference type="Rhea" id="RHEA-COMP:12418"/>
        <dbReference type="Rhea" id="RHEA-COMP:12419"/>
        <dbReference type="ChEBI" id="CHEBI:15378"/>
        <dbReference type="ChEBI" id="CHEBI:57856"/>
        <dbReference type="ChEBI" id="CHEBI:59789"/>
        <dbReference type="ChEBI" id="CHEBI:90615"/>
        <dbReference type="ChEBI" id="CHEBI:90616"/>
        <dbReference type="EC" id="2.1.1.72"/>
    </reaction>
</comment>
<accession>A0A848GHP2</accession>
<dbReference type="Proteomes" id="UP000580043">
    <property type="component" value="Unassembled WGS sequence"/>
</dbReference>
<dbReference type="GO" id="GO:0032259">
    <property type="term" value="P:methylation"/>
    <property type="evidence" value="ECO:0007669"/>
    <property type="project" value="UniProtKB-KW"/>
</dbReference>
<dbReference type="EMBL" id="JABBGA010000044">
    <property type="protein sequence ID" value="NML29021.1"/>
    <property type="molecule type" value="Genomic_DNA"/>
</dbReference>